<feature type="binding site" description="axial binding residue" evidence="13">
    <location>
        <position position="434"/>
    </location>
    <ligand>
        <name>heme</name>
        <dbReference type="ChEBI" id="CHEBI:30413"/>
    </ligand>
    <ligandPart>
        <name>Fe</name>
        <dbReference type="ChEBI" id="CHEBI:18248"/>
    </ligandPart>
</feature>
<evidence type="ECO:0000313" key="16">
    <source>
        <dbReference type="Ensembl" id="ENSMODP00000010413.1"/>
    </source>
</evidence>
<dbReference type="GO" id="GO:0005737">
    <property type="term" value="C:cytoplasm"/>
    <property type="evidence" value="ECO:0000318"/>
    <property type="project" value="GO_Central"/>
</dbReference>
<sequence length="489" mass="55627">MNAGDLLLLLAVFLGFLLLLAKRPQKVNLPPGPTPLPLLGNLLQLGRHGLIKSFLECRDKYGDVFTVYLGTRRYFVICGPESVKKALVDNAEVFSGRGTLAISEMVFQRYGFFVTYDGWKTLRRVSIATLRDFGMGKRSIEEQIKAEAQCLVEELQKSQGALIDPTFIFHSVTANVICSIVFGERFSYQDTQFREILNMFVEVFTILSSLWMQFFEQFPSVLKLLPGPHYRVLKIAQHIKDFISSKIEQHQESLDPNSPRDFIDSFLLRIEKEKETPDSKYHVKNLVLTVLSLFFAGTETTSTTLRYGFLLLLKYPQVAEKVQEEIDQVVGRDRAPEIKDRAKMPYTDAVIHEIQRFSDLLPMGIPHMVTEDTSFQGYFLPKGTDVFILLSASLKDPCYFEKPHIFDPNHFLDAQGALKKNEAFIPFSMGKRACLGEGIARTELFLFFTTILQNFSLVSSKPLEDLDIRPQCSGLGTLPQIYKLGFLPR</sequence>
<evidence type="ECO:0000256" key="6">
    <source>
        <dbReference type="ARBA" id="ARBA00022723"/>
    </source>
</evidence>
<keyword evidence="8" id="KW-0492">Microsome</keyword>
<evidence type="ECO:0000256" key="12">
    <source>
        <dbReference type="ARBA" id="ARBA00023136"/>
    </source>
</evidence>
<keyword evidence="7" id="KW-0256">Endoplasmic reticulum</keyword>
<reference evidence="16 17" key="1">
    <citation type="journal article" date="2007" name="Nature">
        <title>Genome of the marsupial Monodelphis domestica reveals innovation in non-coding sequences.</title>
        <authorList>
            <person name="Mikkelsen T.S."/>
            <person name="Wakefield M.J."/>
            <person name="Aken B."/>
            <person name="Amemiya C.T."/>
            <person name="Chang J.L."/>
            <person name="Duke S."/>
            <person name="Garber M."/>
            <person name="Gentles A.J."/>
            <person name="Goodstadt L."/>
            <person name="Heger A."/>
            <person name="Jurka J."/>
            <person name="Kamal M."/>
            <person name="Mauceli E."/>
            <person name="Searle S.M."/>
            <person name="Sharpe T."/>
            <person name="Baker M.L."/>
            <person name="Batzer M.A."/>
            <person name="Benos P.V."/>
            <person name="Belov K."/>
            <person name="Clamp M."/>
            <person name="Cook A."/>
            <person name="Cuff J."/>
            <person name="Das R."/>
            <person name="Davidow L."/>
            <person name="Deakin J.E."/>
            <person name="Fazzari M.J."/>
            <person name="Glass J.L."/>
            <person name="Grabherr M."/>
            <person name="Greally J.M."/>
            <person name="Gu W."/>
            <person name="Hore T.A."/>
            <person name="Huttley G.A."/>
            <person name="Kleber M."/>
            <person name="Jirtle R.L."/>
            <person name="Koina E."/>
            <person name="Lee J.T."/>
            <person name="Mahony S."/>
            <person name="Marra M.A."/>
            <person name="Miller R.D."/>
            <person name="Nicholls R.D."/>
            <person name="Oda M."/>
            <person name="Papenfuss A.T."/>
            <person name="Parra Z.E."/>
            <person name="Pollock D.D."/>
            <person name="Ray D.A."/>
            <person name="Schein J.E."/>
            <person name="Speed T.P."/>
            <person name="Thompson K."/>
            <person name="VandeBerg J.L."/>
            <person name="Wade C.M."/>
            <person name="Walker J.A."/>
            <person name="Waters P.D."/>
            <person name="Webber C."/>
            <person name="Weidman J.R."/>
            <person name="Xie X."/>
            <person name="Zody M.C."/>
            <person name="Baldwin J."/>
            <person name="Abdouelleil A."/>
            <person name="Abdulkadir J."/>
            <person name="Abebe A."/>
            <person name="Abera B."/>
            <person name="Abreu J."/>
            <person name="Acer S.C."/>
            <person name="Aftuck L."/>
            <person name="Alexander A."/>
            <person name="An P."/>
            <person name="Anderson E."/>
            <person name="Anderson S."/>
            <person name="Arachi H."/>
            <person name="Azer M."/>
            <person name="Bachantsang P."/>
            <person name="Barry A."/>
            <person name="Bayul T."/>
            <person name="Berlin A."/>
            <person name="Bessette D."/>
            <person name="Bloom T."/>
            <person name="Bloom T."/>
            <person name="Boguslavskiy L."/>
            <person name="Bonnet C."/>
            <person name="Boukhgalter B."/>
            <person name="Bourzgui I."/>
            <person name="Brown A."/>
            <person name="Cahill P."/>
            <person name="Channer S."/>
            <person name="Cheshatsang Y."/>
            <person name="Chuda L."/>
            <person name="Citroen M."/>
            <person name="Collymore A."/>
            <person name="Cooke P."/>
            <person name="Costello M."/>
            <person name="D'Aco K."/>
            <person name="Daza R."/>
            <person name="De Haan G."/>
            <person name="DeGray S."/>
            <person name="DeMaso C."/>
            <person name="Dhargay N."/>
            <person name="Dooley K."/>
            <person name="Dooley E."/>
            <person name="Doricent M."/>
            <person name="Dorje P."/>
            <person name="Dorjee K."/>
            <person name="Dupes A."/>
            <person name="Elong R."/>
            <person name="Falk J."/>
            <person name="Farina A."/>
            <person name="Faro S."/>
            <person name="Ferguson D."/>
            <person name="Fisher S."/>
            <person name="Foley C.D."/>
            <person name="Franke A."/>
            <person name="Friedrich D."/>
            <person name="Gadbois L."/>
            <person name="Gearin G."/>
            <person name="Gearin C.R."/>
            <person name="Giannoukos G."/>
            <person name="Goode T."/>
            <person name="Graham J."/>
            <person name="Grandbois E."/>
            <person name="Grewal S."/>
            <person name="Gyaltsen K."/>
            <person name="Hafez N."/>
            <person name="Hagos B."/>
            <person name="Hall J."/>
            <person name="Henson C."/>
            <person name="Hollinger A."/>
            <person name="Honan T."/>
            <person name="Huard M.D."/>
            <person name="Hughes L."/>
            <person name="Hurhula B."/>
            <person name="Husby M.E."/>
            <person name="Kamat A."/>
            <person name="Kanga B."/>
            <person name="Kashin S."/>
            <person name="Khazanovich D."/>
            <person name="Kisner P."/>
            <person name="Lance K."/>
            <person name="Lara M."/>
            <person name="Lee W."/>
            <person name="Lennon N."/>
            <person name="Letendre F."/>
            <person name="LeVine R."/>
            <person name="Lipovsky A."/>
            <person name="Liu X."/>
            <person name="Liu J."/>
            <person name="Liu S."/>
            <person name="Lokyitsang T."/>
            <person name="Lokyitsang Y."/>
            <person name="Lubonja R."/>
            <person name="Lui A."/>
            <person name="MacDonald P."/>
            <person name="Magnisalis V."/>
            <person name="Maru K."/>
            <person name="Matthews C."/>
            <person name="McCusker W."/>
            <person name="McDonough S."/>
            <person name="Mehta T."/>
            <person name="Meldrim J."/>
            <person name="Meneus L."/>
            <person name="Mihai O."/>
            <person name="Mihalev A."/>
            <person name="Mihova T."/>
            <person name="Mittelman R."/>
            <person name="Mlenga V."/>
            <person name="Montmayeur A."/>
            <person name="Mulrain L."/>
            <person name="Navidi A."/>
            <person name="Naylor J."/>
            <person name="Negash T."/>
            <person name="Nguyen T."/>
            <person name="Nguyen N."/>
            <person name="Nicol R."/>
            <person name="Norbu C."/>
            <person name="Norbu N."/>
            <person name="Novod N."/>
            <person name="O'Neill B."/>
            <person name="Osman S."/>
            <person name="Markiewicz E."/>
            <person name="Oyono O.L."/>
            <person name="Patti C."/>
            <person name="Phunkhang P."/>
            <person name="Pierre F."/>
            <person name="Priest M."/>
            <person name="Raghuraman S."/>
            <person name="Rege F."/>
            <person name="Reyes R."/>
            <person name="Rise C."/>
            <person name="Rogov P."/>
            <person name="Ross K."/>
            <person name="Ryan E."/>
            <person name="Settipalli S."/>
            <person name="Shea T."/>
            <person name="Sherpa N."/>
            <person name="Shi L."/>
            <person name="Shih D."/>
            <person name="Sparrow T."/>
            <person name="Spaulding J."/>
            <person name="Stalker J."/>
            <person name="Stange-Thomann N."/>
            <person name="Stavropoulos S."/>
            <person name="Stone C."/>
            <person name="Strader C."/>
            <person name="Tesfaye S."/>
            <person name="Thomson T."/>
            <person name="Thoulutsang Y."/>
            <person name="Thoulutsang D."/>
            <person name="Topham K."/>
            <person name="Topping I."/>
            <person name="Tsamla T."/>
            <person name="Vassiliev H."/>
            <person name="Vo A."/>
            <person name="Wangchuk T."/>
            <person name="Wangdi T."/>
            <person name="Weiand M."/>
            <person name="Wilkinson J."/>
            <person name="Wilson A."/>
            <person name="Yadav S."/>
            <person name="Young G."/>
            <person name="Yu Q."/>
            <person name="Zembek L."/>
            <person name="Zhong D."/>
            <person name="Zimmer A."/>
            <person name="Zwirko Z."/>
            <person name="Jaffe D.B."/>
            <person name="Alvarez P."/>
            <person name="Brockman W."/>
            <person name="Butler J."/>
            <person name="Chin C."/>
            <person name="Gnerre S."/>
            <person name="MacCallum I."/>
            <person name="Graves J.A."/>
            <person name="Ponting C.P."/>
            <person name="Breen M."/>
            <person name="Samollow P.B."/>
            <person name="Lander E.S."/>
            <person name="Lindblad-Toh K."/>
        </authorList>
    </citation>
    <scope>NUCLEOTIDE SEQUENCE [LARGE SCALE GENOMIC DNA]</scope>
</reference>
<dbReference type="eggNOG" id="KOG0156">
    <property type="taxonomic scope" value="Eukaryota"/>
</dbReference>
<comment type="similarity">
    <text evidence="4 14">Belongs to the cytochrome P450 family.</text>
</comment>
<evidence type="ECO:0000256" key="2">
    <source>
        <dbReference type="ARBA" id="ARBA00004174"/>
    </source>
</evidence>
<dbReference type="STRING" id="13616.ENSMODP00000010413"/>
<dbReference type="PANTHER" id="PTHR24300">
    <property type="entry name" value="CYTOCHROME P450 508A4-RELATED"/>
    <property type="match status" value="1"/>
</dbReference>
<evidence type="ECO:0000256" key="1">
    <source>
        <dbReference type="ARBA" id="ARBA00001971"/>
    </source>
</evidence>
<reference evidence="16" key="2">
    <citation type="submission" date="2025-08" db="UniProtKB">
        <authorList>
            <consortium name="Ensembl"/>
        </authorList>
    </citation>
    <scope>IDENTIFICATION</scope>
</reference>
<keyword evidence="9 14" id="KW-0560">Oxidoreductase</keyword>
<evidence type="ECO:0000256" key="5">
    <source>
        <dbReference type="ARBA" id="ARBA00022617"/>
    </source>
</evidence>
<dbReference type="RefSeq" id="XP_001371957.1">
    <property type="nucleotide sequence ID" value="XM_001371920.4"/>
</dbReference>
<evidence type="ECO:0000256" key="11">
    <source>
        <dbReference type="ARBA" id="ARBA00023033"/>
    </source>
</evidence>
<dbReference type="HOGENOM" id="CLU_001570_22_3_1"/>
<proteinExistence type="inferred from homology"/>
<feature type="signal peptide" evidence="15">
    <location>
        <begin position="1"/>
        <end position="21"/>
    </location>
</feature>
<keyword evidence="15" id="KW-0732">Signal</keyword>
<evidence type="ECO:0000256" key="4">
    <source>
        <dbReference type="ARBA" id="ARBA00010617"/>
    </source>
</evidence>
<organism evidence="16 17">
    <name type="scientific">Monodelphis domestica</name>
    <name type="common">Gray short-tailed opossum</name>
    <dbReference type="NCBI Taxonomy" id="13616"/>
    <lineage>
        <taxon>Eukaryota</taxon>
        <taxon>Metazoa</taxon>
        <taxon>Chordata</taxon>
        <taxon>Craniata</taxon>
        <taxon>Vertebrata</taxon>
        <taxon>Euteleostomi</taxon>
        <taxon>Mammalia</taxon>
        <taxon>Metatheria</taxon>
        <taxon>Didelphimorphia</taxon>
        <taxon>Didelphidae</taxon>
        <taxon>Monodelphis</taxon>
    </lineage>
</organism>
<dbReference type="InterPro" id="IPR036396">
    <property type="entry name" value="Cyt_P450_sf"/>
</dbReference>
<dbReference type="GO" id="GO:0008392">
    <property type="term" value="F:arachidonate epoxygenase activity"/>
    <property type="evidence" value="ECO:0000318"/>
    <property type="project" value="GO_Central"/>
</dbReference>
<dbReference type="GO" id="GO:0016712">
    <property type="term" value="F:oxidoreductase activity, acting on paired donors, with incorporation or reduction of molecular oxygen, reduced flavin or flavoprotein as one donor, and incorporation of one atom of oxygen"/>
    <property type="evidence" value="ECO:0000318"/>
    <property type="project" value="GO_Central"/>
</dbReference>
<dbReference type="PANTHER" id="PTHR24300:SF406">
    <property type="entry name" value="CYTOCHROME P450 2B6"/>
    <property type="match status" value="1"/>
</dbReference>
<dbReference type="GO" id="GO:0020037">
    <property type="term" value="F:heme binding"/>
    <property type="evidence" value="ECO:0000318"/>
    <property type="project" value="GO_Central"/>
</dbReference>
<dbReference type="AlphaFoldDB" id="F7CDT3"/>
<dbReference type="PRINTS" id="PR00463">
    <property type="entry name" value="EP450I"/>
</dbReference>
<keyword evidence="17" id="KW-1185">Reference proteome</keyword>
<dbReference type="FunCoup" id="F7CDT3">
    <property type="interactions" value="117"/>
</dbReference>
<dbReference type="GO" id="GO:0005506">
    <property type="term" value="F:iron ion binding"/>
    <property type="evidence" value="ECO:0007669"/>
    <property type="project" value="InterPro"/>
</dbReference>
<dbReference type="OrthoDB" id="1055148at2759"/>
<dbReference type="Ensembl" id="ENSMODT00000010615.3">
    <property type="protein sequence ID" value="ENSMODP00000010413.1"/>
    <property type="gene ID" value="ENSMODG00000008379.3"/>
</dbReference>
<dbReference type="GO" id="GO:0019373">
    <property type="term" value="P:epoxygenase P450 pathway"/>
    <property type="evidence" value="ECO:0000318"/>
    <property type="project" value="GO_Central"/>
</dbReference>
<accession>F7CDT3</accession>
<evidence type="ECO:0000256" key="14">
    <source>
        <dbReference type="RuleBase" id="RU000461"/>
    </source>
</evidence>
<gene>
    <name evidence="16" type="primary">LOC100018927</name>
</gene>
<feature type="chain" id="PRO_5003350231" evidence="15">
    <location>
        <begin position="22"/>
        <end position="489"/>
    </location>
</feature>
<dbReference type="InterPro" id="IPR050182">
    <property type="entry name" value="Cytochrome_P450_fam2"/>
</dbReference>
<dbReference type="KEGG" id="mdo:100018927"/>
<dbReference type="InterPro" id="IPR002401">
    <property type="entry name" value="Cyt_P450_E_grp-I"/>
</dbReference>
<comment type="subcellular location">
    <subcellularLocation>
        <location evidence="3">Endoplasmic reticulum membrane</location>
        <topology evidence="3">Peripheral membrane protein</topology>
    </subcellularLocation>
    <subcellularLocation>
        <location evidence="2">Microsome membrane</location>
        <topology evidence="2">Peripheral membrane protein</topology>
    </subcellularLocation>
</comment>
<evidence type="ECO:0000256" key="10">
    <source>
        <dbReference type="ARBA" id="ARBA00023004"/>
    </source>
</evidence>
<keyword evidence="10 13" id="KW-0408">Iron</keyword>
<dbReference type="Proteomes" id="UP000002280">
    <property type="component" value="Chromosome 4"/>
</dbReference>
<dbReference type="InterPro" id="IPR017972">
    <property type="entry name" value="Cyt_P450_CS"/>
</dbReference>
<keyword evidence="11 14" id="KW-0503">Monooxygenase</keyword>
<keyword evidence="12" id="KW-0472">Membrane</keyword>
<dbReference type="OMA" id="AHQEQDI"/>
<dbReference type="InterPro" id="IPR008068">
    <property type="entry name" value="Cyt_P450_E_grp-I_CYP2B-like"/>
</dbReference>
<comment type="cofactor">
    <cofactor evidence="1 13">
        <name>heme</name>
        <dbReference type="ChEBI" id="CHEBI:30413"/>
    </cofactor>
</comment>
<keyword evidence="5 13" id="KW-0349">Heme</keyword>
<evidence type="ECO:0000256" key="7">
    <source>
        <dbReference type="ARBA" id="ARBA00022824"/>
    </source>
</evidence>
<dbReference type="SUPFAM" id="SSF48264">
    <property type="entry name" value="Cytochrome P450"/>
    <property type="match status" value="1"/>
</dbReference>
<dbReference type="InParanoid" id="F7CDT3"/>
<dbReference type="GO" id="GO:0005789">
    <property type="term" value="C:endoplasmic reticulum membrane"/>
    <property type="evidence" value="ECO:0007669"/>
    <property type="project" value="UniProtKB-SubCell"/>
</dbReference>
<dbReference type="PRINTS" id="PR01685">
    <property type="entry name" value="EP450ICYP2B"/>
</dbReference>
<dbReference type="CDD" id="cd11026">
    <property type="entry name" value="CYP2"/>
    <property type="match status" value="1"/>
</dbReference>
<evidence type="ECO:0000256" key="8">
    <source>
        <dbReference type="ARBA" id="ARBA00022848"/>
    </source>
</evidence>
<protein>
    <submittedName>
        <fullName evidence="16">Cytochrome P450 2B11-like</fullName>
    </submittedName>
</protein>
<dbReference type="Pfam" id="PF00067">
    <property type="entry name" value="p450"/>
    <property type="match status" value="1"/>
</dbReference>
<dbReference type="PROSITE" id="PS00086">
    <property type="entry name" value="CYTOCHROME_P450"/>
    <property type="match status" value="1"/>
</dbReference>
<dbReference type="InterPro" id="IPR001128">
    <property type="entry name" value="Cyt_P450"/>
</dbReference>
<dbReference type="FunFam" id="1.10.630.10:FF:000001">
    <property type="entry name" value="Cytochrome P450, family 2"/>
    <property type="match status" value="1"/>
</dbReference>
<evidence type="ECO:0000256" key="15">
    <source>
        <dbReference type="SAM" id="SignalP"/>
    </source>
</evidence>
<dbReference type="Gene3D" id="1.10.630.10">
    <property type="entry name" value="Cytochrome P450"/>
    <property type="match status" value="1"/>
</dbReference>
<dbReference type="PRINTS" id="PR00385">
    <property type="entry name" value="P450"/>
</dbReference>
<keyword evidence="6 13" id="KW-0479">Metal-binding</keyword>
<dbReference type="GeneID" id="100018927"/>
<dbReference type="Bgee" id="ENSMODG00000008379">
    <property type="expression patterns" value="Expressed in lung and 6 other cell types or tissues"/>
</dbReference>
<dbReference type="GeneTree" id="ENSGT00940000157162"/>
<name>F7CDT3_MONDO</name>
<evidence type="ECO:0000313" key="17">
    <source>
        <dbReference type="Proteomes" id="UP000002280"/>
    </source>
</evidence>
<reference evidence="16" key="3">
    <citation type="submission" date="2025-09" db="UniProtKB">
        <authorList>
            <consortium name="Ensembl"/>
        </authorList>
    </citation>
    <scope>IDENTIFICATION</scope>
</reference>
<evidence type="ECO:0000256" key="13">
    <source>
        <dbReference type="PIRSR" id="PIRSR602401-1"/>
    </source>
</evidence>
<evidence type="ECO:0000256" key="9">
    <source>
        <dbReference type="ARBA" id="ARBA00023002"/>
    </source>
</evidence>
<evidence type="ECO:0000256" key="3">
    <source>
        <dbReference type="ARBA" id="ARBA00004406"/>
    </source>
</evidence>
<dbReference type="GO" id="GO:0006805">
    <property type="term" value="P:xenobiotic metabolic process"/>
    <property type="evidence" value="ECO:0000318"/>
    <property type="project" value="GO_Central"/>
</dbReference>